<dbReference type="Proteomes" id="UP000298246">
    <property type="component" value="Unassembled WGS sequence"/>
</dbReference>
<sequence length="262" mass="29670">MKISVISPDRRQGGTTVSVLLALALAQTQNYRTCLTYTGNDNQSITGCLGLKPFEDKTRNLTQVIKLLEAHAISGEEISDYCIKVPGVPNLQIIDTASETISDEDNSKLLKFVIENLHHEIVITDVATEIYDDITRAVIDQSDLVVMVLTQSRDIGKKLKYWETAGVMEYVNNKGLVFIFNQYDPYVEAFRDTTKRMGLRHRRCAKISYNPFIKKTSNQGKLQTILPYILKKDPRVIELNNDLKECLMTVLANLGRKTAWPQ</sequence>
<evidence type="ECO:0000313" key="2">
    <source>
        <dbReference type="Proteomes" id="UP000298246"/>
    </source>
</evidence>
<dbReference type="RefSeq" id="WP_134750647.1">
    <property type="nucleotide sequence ID" value="NZ_MYFO02000001.1"/>
</dbReference>
<keyword evidence="2" id="KW-1185">Reference proteome</keyword>
<evidence type="ECO:0000313" key="1">
    <source>
        <dbReference type="EMBL" id="TFE90162.1"/>
    </source>
</evidence>
<dbReference type="AlphaFoldDB" id="A0A4Y8Q744"/>
<comment type="caution">
    <text evidence="1">The sequence shown here is derived from an EMBL/GenBank/DDBJ whole genome shotgun (WGS) entry which is preliminary data.</text>
</comment>
<organism evidence="1 2">
    <name type="scientific">Paenibacillus athensensis</name>
    <dbReference type="NCBI Taxonomy" id="1967502"/>
    <lineage>
        <taxon>Bacteria</taxon>
        <taxon>Bacillati</taxon>
        <taxon>Bacillota</taxon>
        <taxon>Bacilli</taxon>
        <taxon>Bacillales</taxon>
        <taxon>Paenibacillaceae</taxon>
        <taxon>Paenibacillus</taxon>
    </lineage>
</organism>
<dbReference type="SUPFAM" id="SSF52540">
    <property type="entry name" value="P-loop containing nucleoside triphosphate hydrolases"/>
    <property type="match status" value="1"/>
</dbReference>
<dbReference type="Gene3D" id="3.40.50.300">
    <property type="entry name" value="P-loop containing nucleotide triphosphate hydrolases"/>
    <property type="match status" value="1"/>
</dbReference>
<evidence type="ECO:0008006" key="3">
    <source>
        <dbReference type="Google" id="ProtNLM"/>
    </source>
</evidence>
<gene>
    <name evidence="1" type="ORF">B5M42_05700</name>
</gene>
<accession>A0A4Y8Q744</accession>
<protein>
    <recommendedName>
        <fullName evidence="3">AAA domain-containing protein</fullName>
    </recommendedName>
</protein>
<dbReference type="EMBL" id="MYFO01000005">
    <property type="protein sequence ID" value="TFE90162.1"/>
    <property type="molecule type" value="Genomic_DNA"/>
</dbReference>
<reference evidence="1 2" key="1">
    <citation type="submission" date="2017-03" db="EMBL/GenBank/DDBJ databases">
        <title>Isolation of Levoglucosan Utilizing Bacteria.</title>
        <authorList>
            <person name="Arya A.S."/>
        </authorList>
    </citation>
    <scope>NUCLEOTIDE SEQUENCE [LARGE SCALE GENOMIC DNA]</scope>
    <source>
        <strain evidence="1 2">MEC069</strain>
    </source>
</reference>
<name>A0A4Y8Q744_9BACL</name>
<dbReference type="OrthoDB" id="2574706at2"/>
<proteinExistence type="predicted"/>
<dbReference type="InterPro" id="IPR027417">
    <property type="entry name" value="P-loop_NTPase"/>
</dbReference>